<dbReference type="EMBL" id="SNQG01000003">
    <property type="protein sequence ID" value="TEW66783.1"/>
    <property type="molecule type" value="Genomic_DNA"/>
</dbReference>
<evidence type="ECO:0000313" key="5">
    <source>
        <dbReference type="Proteomes" id="UP000297248"/>
    </source>
</evidence>
<keyword evidence="2" id="KW-0472">Membrane</keyword>
<accession>A0A4Y8AE09</accession>
<dbReference type="AlphaFoldDB" id="A0A4Y8AE09"/>
<evidence type="ECO:0000256" key="1">
    <source>
        <dbReference type="SAM" id="MobiDB-lite"/>
    </source>
</evidence>
<dbReference type="SUPFAM" id="SSF51261">
    <property type="entry name" value="Duplicated hybrid motif"/>
    <property type="match status" value="1"/>
</dbReference>
<evidence type="ECO:0000256" key="2">
    <source>
        <dbReference type="SAM" id="Phobius"/>
    </source>
</evidence>
<dbReference type="GO" id="GO:0004222">
    <property type="term" value="F:metalloendopeptidase activity"/>
    <property type="evidence" value="ECO:0007669"/>
    <property type="project" value="TreeGrafter"/>
</dbReference>
<organism evidence="4 5">
    <name type="scientific">Mucilaginibacter phyllosphaerae</name>
    <dbReference type="NCBI Taxonomy" id="1812349"/>
    <lineage>
        <taxon>Bacteria</taxon>
        <taxon>Pseudomonadati</taxon>
        <taxon>Bacteroidota</taxon>
        <taxon>Sphingobacteriia</taxon>
        <taxon>Sphingobacteriales</taxon>
        <taxon>Sphingobacteriaceae</taxon>
        <taxon>Mucilaginibacter</taxon>
    </lineage>
</organism>
<dbReference type="Gene3D" id="2.70.70.10">
    <property type="entry name" value="Glucose Permease (Domain IIA)"/>
    <property type="match status" value="1"/>
</dbReference>
<dbReference type="Proteomes" id="UP000297248">
    <property type="component" value="Unassembled WGS sequence"/>
</dbReference>
<evidence type="ECO:0000313" key="4">
    <source>
        <dbReference type="EMBL" id="TEW66783.1"/>
    </source>
</evidence>
<feature type="transmembrane region" description="Helical" evidence="2">
    <location>
        <begin position="32"/>
        <end position="53"/>
    </location>
</feature>
<keyword evidence="2" id="KW-1133">Transmembrane helix</keyword>
<proteinExistence type="predicted"/>
<dbReference type="InterPro" id="IPR050570">
    <property type="entry name" value="Cell_wall_metabolism_enzyme"/>
</dbReference>
<sequence length="177" mass="19560">MAGTGNRTAESTHKKCGTGTGKARYSHRTSKILFQMKMLACFCLICLPLKNLYITSSFGYRRHPLTGNYAFHNGIDFRARSDTVYAIMDGVVSNTGYDSSLGVSVALDHGDVTSVYGHLSQLFVTQGESIQAGQPIAITGGTGKVTGEHLHFSIRIKQQYIDPMDFFYQNLINRNHE</sequence>
<reference evidence="4 5" key="1">
    <citation type="journal article" date="2016" name="Int. J. Syst. Evol. Microbiol.">
        <title>Proposal of Mucilaginibacter phyllosphaerae sp. nov. isolated from the phyllosphere of Galium album.</title>
        <authorList>
            <person name="Aydogan E.L."/>
            <person name="Busse H.J."/>
            <person name="Moser G."/>
            <person name="Muller C."/>
            <person name="Kampfer P."/>
            <person name="Glaeser S.P."/>
        </authorList>
    </citation>
    <scope>NUCLEOTIDE SEQUENCE [LARGE SCALE GENOMIC DNA]</scope>
    <source>
        <strain evidence="4 5">PP-F2FG21</strain>
    </source>
</reference>
<feature type="domain" description="M23ase beta-sheet core" evidence="3">
    <location>
        <begin position="71"/>
        <end position="163"/>
    </location>
</feature>
<dbReference type="InterPro" id="IPR011055">
    <property type="entry name" value="Dup_hybrid_motif"/>
</dbReference>
<dbReference type="PANTHER" id="PTHR21666">
    <property type="entry name" value="PEPTIDASE-RELATED"/>
    <property type="match status" value="1"/>
</dbReference>
<dbReference type="InterPro" id="IPR016047">
    <property type="entry name" value="M23ase_b-sheet_dom"/>
</dbReference>
<dbReference type="Pfam" id="PF01551">
    <property type="entry name" value="Peptidase_M23"/>
    <property type="match status" value="1"/>
</dbReference>
<protein>
    <submittedName>
        <fullName evidence="4">M23 family metallopeptidase</fullName>
    </submittedName>
</protein>
<keyword evidence="2" id="KW-0812">Transmembrane</keyword>
<gene>
    <name evidence="4" type="ORF">E2R65_10230</name>
</gene>
<evidence type="ECO:0000259" key="3">
    <source>
        <dbReference type="Pfam" id="PF01551"/>
    </source>
</evidence>
<comment type="caution">
    <text evidence="4">The sequence shown here is derived from an EMBL/GenBank/DDBJ whole genome shotgun (WGS) entry which is preliminary data.</text>
</comment>
<dbReference type="PANTHER" id="PTHR21666:SF270">
    <property type="entry name" value="MUREIN HYDROLASE ACTIVATOR ENVC"/>
    <property type="match status" value="1"/>
</dbReference>
<dbReference type="CDD" id="cd12797">
    <property type="entry name" value="M23_peptidase"/>
    <property type="match status" value="1"/>
</dbReference>
<feature type="region of interest" description="Disordered" evidence="1">
    <location>
        <begin position="1"/>
        <end position="23"/>
    </location>
</feature>
<name>A0A4Y8AE09_9SPHI</name>